<dbReference type="Proteomes" id="UP000807342">
    <property type="component" value="Unassembled WGS sequence"/>
</dbReference>
<feature type="region of interest" description="Disordered" evidence="10">
    <location>
        <begin position="212"/>
        <end position="239"/>
    </location>
</feature>
<evidence type="ECO:0000256" key="6">
    <source>
        <dbReference type="ARBA" id="ARBA00022771"/>
    </source>
</evidence>
<organism evidence="12 13">
    <name type="scientific">Macrolepiota fuliginosa MF-IS2</name>
    <dbReference type="NCBI Taxonomy" id="1400762"/>
    <lineage>
        <taxon>Eukaryota</taxon>
        <taxon>Fungi</taxon>
        <taxon>Dikarya</taxon>
        <taxon>Basidiomycota</taxon>
        <taxon>Agaricomycotina</taxon>
        <taxon>Agaricomycetes</taxon>
        <taxon>Agaricomycetidae</taxon>
        <taxon>Agaricales</taxon>
        <taxon>Agaricineae</taxon>
        <taxon>Agaricaceae</taxon>
        <taxon>Macrolepiota</taxon>
    </lineage>
</organism>
<dbReference type="GO" id="GO:0005634">
    <property type="term" value="C:nucleus"/>
    <property type="evidence" value="ECO:0007669"/>
    <property type="project" value="UniProtKB-SubCell"/>
</dbReference>
<dbReference type="GO" id="GO:0016925">
    <property type="term" value="P:protein sumoylation"/>
    <property type="evidence" value="ECO:0007669"/>
    <property type="project" value="TreeGrafter"/>
</dbReference>
<evidence type="ECO:0000256" key="2">
    <source>
        <dbReference type="ARBA" id="ARBA00004718"/>
    </source>
</evidence>
<dbReference type="OrthoDB" id="26899at2759"/>
<keyword evidence="5" id="KW-0479">Metal-binding</keyword>
<dbReference type="InterPro" id="IPR013083">
    <property type="entry name" value="Znf_RING/FYVE/PHD"/>
</dbReference>
<comment type="pathway">
    <text evidence="2">Protein modification; protein sumoylation.</text>
</comment>
<evidence type="ECO:0000259" key="11">
    <source>
        <dbReference type="Pfam" id="PF11789"/>
    </source>
</evidence>
<name>A0A9P5XNH1_9AGAR</name>
<accession>A0A9P5XNH1</accession>
<evidence type="ECO:0000256" key="3">
    <source>
        <dbReference type="ARBA" id="ARBA00008212"/>
    </source>
</evidence>
<evidence type="ECO:0000256" key="8">
    <source>
        <dbReference type="ARBA" id="ARBA00022833"/>
    </source>
</evidence>
<keyword evidence="7" id="KW-0833">Ubl conjugation pathway</keyword>
<keyword evidence="9" id="KW-0539">Nucleus</keyword>
<comment type="caution">
    <text evidence="12">The sequence shown here is derived from an EMBL/GenBank/DDBJ whole genome shotgun (WGS) entry which is preliminary data.</text>
</comment>
<dbReference type="Gene3D" id="3.30.40.10">
    <property type="entry name" value="Zinc/RING finger domain, C3HC4 (zinc finger)"/>
    <property type="match status" value="1"/>
</dbReference>
<dbReference type="CDD" id="cd16651">
    <property type="entry name" value="SPL-RING_NSE2"/>
    <property type="match status" value="1"/>
</dbReference>
<feature type="compositionally biased region" description="Acidic residues" evidence="10">
    <location>
        <begin position="323"/>
        <end position="334"/>
    </location>
</feature>
<keyword evidence="4" id="KW-0808">Transferase</keyword>
<sequence>MAPATSSRRKTTRRNDMSDIEDDSTTVHATRDDVEESDEEPTTRRVKKEKGKRRAQQEPAAVDNDPDSDSDEAIDVENFPDQPLKRDQMSKLLGMADDWEKLASVIKRPFDSFATSAGALADLDDEDAKEKVEEIDKYMRESLDLIGVMKAHAGALTSVRQKGLQGEEIANAGDCYTTAVQVNLASYKNKTTRQKYAKQEAYVAFRSRIWESQHPGTPMPPITEQIPREQGDNSDEDDDLEIGGVTQNYLCPITLTLLDDPYTSTVCGHSFSGAAIRATFRTPSALNKCPAAGCAKSFRLADCKSDKGLAKRVKAHKRRMEREQEDSDAEEVID</sequence>
<evidence type="ECO:0000256" key="10">
    <source>
        <dbReference type="SAM" id="MobiDB-lite"/>
    </source>
</evidence>
<comment type="subcellular location">
    <subcellularLocation>
        <location evidence="1">Nucleus</location>
    </subcellularLocation>
</comment>
<feature type="compositionally biased region" description="Acidic residues" evidence="10">
    <location>
        <begin position="64"/>
        <end position="75"/>
    </location>
</feature>
<feature type="compositionally biased region" description="Basic residues" evidence="10">
    <location>
        <begin position="44"/>
        <end position="54"/>
    </location>
</feature>
<feature type="region of interest" description="Disordered" evidence="10">
    <location>
        <begin position="312"/>
        <end position="334"/>
    </location>
</feature>
<evidence type="ECO:0000256" key="5">
    <source>
        <dbReference type="ARBA" id="ARBA00022723"/>
    </source>
</evidence>
<dbReference type="InterPro" id="IPR026846">
    <property type="entry name" value="Nse2(Mms21)"/>
</dbReference>
<dbReference type="GO" id="GO:0061665">
    <property type="term" value="F:SUMO ligase activity"/>
    <property type="evidence" value="ECO:0007669"/>
    <property type="project" value="TreeGrafter"/>
</dbReference>
<evidence type="ECO:0000313" key="13">
    <source>
        <dbReference type="Proteomes" id="UP000807342"/>
    </source>
</evidence>
<keyword evidence="6" id="KW-0863">Zinc-finger</keyword>
<dbReference type="GO" id="GO:0030915">
    <property type="term" value="C:Smc5-Smc6 complex"/>
    <property type="evidence" value="ECO:0007669"/>
    <property type="project" value="InterPro"/>
</dbReference>
<evidence type="ECO:0000256" key="4">
    <source>
        <dbReference type="ARBA" id="ARBA00022679"/>
    </source>
</evidence>
<dbReference type="SUPFAM" id="SSF57850">
    <property type="entry name" value="RING/U-box"/>
    <property type="match status" value="1"/>
</dbReference>
<evidence type="ECO:0000256" key="1">
    <source>
        <dbReference type="ARBA" id="ARBA00004123"/>
    </source>
</evidence>
<gene>
    <name evidence="12" type="ORF">P691DRAFT_194209</name>
</gene>
<evidence type="ECO:0000313" key="12">
    <source>
        <dbReference type="EMBL" id="KAF9454742.1"/>
    </source>
</evidence>
<dbReference type="InterPro" id="IPR004181">
    <property type="entry name" value="Znf_MIZ"/>
</dbReference>
<reference evidence="12" key="1">
    <citation type="submission" date="2020-11" db="EMBL/GenBank/DDBJ databases">
        <authorList>
            <consortium name="DOE Joint Genome Institute"/>
            <person name="Ahrendt S."/>
            <person name="Riley R."/>
            <person name="Andreopoulos W."/>
            <person name="Labutti K."/>
            <person name="Pangilinan J."/>
            <person name="Ruiz-Duenas F.J."/>
            <person name="Barrasa J.M."/>
            <person name="Sanchez-Garcia M."/>
            <person name="Camarero S."/>
            <person name="Miyauchi S."/>
            <person name="Serrano A."/>
            <person name="Linde D."/>
            <person name="Babiker R."/>
            <person name="Drula E."/>
            <person name="Ayuso-Fernandez I."/>
            <person name="Pacheco R."/>
            <person name="Padilla G."/>
            <person name="Ferreira P."/>
            <person name="Barriuso J."/>
            <person name="Kellner H."/>
            <person name="Castanera R."/>
            <person name="Alfaro M."/>
            <person name="Ramirez L."/>
            <person name="Pisabarro A.G."/>
            <person name="Kuo A."/>
            <person name="Tritt A."/>
            <person name="Lipzen A."/>
            <person name="He G."/>
            <person name="Yan M."/>
            <person name="Ng V."/>
            <person name="Cullen D."/>
            <person name="Martin F."/>
            <person name="Rosso M.-N."/>
            <person name="Henrissat B."/>
            <person name="Hibbett D."/>
            <person name="Martinez A.T."/>
            <person name="Grigoriev I.V."/>
        </authorList>
    </citation>
    <scope>NUCLEOTIDE SEQUENCE</scope>
    <source>
        <strain evidence="12">MF-IS2</strain>
    </source>
</reference>
<dbReference type="GO" id="GO:0000724">
    <property type="term" value="P:double-strand break repair via homologous recombination"/>
    <property type="evidence" value="ECO:0007669"/>
    <property type="project" value="InterPro"/>
</dbReference>
<protein>
    <recommendedName>
        <fullName evidence="11">SP-RING-type domain-containing protein</fullName>
    </recommendedName>
</protein>
<evidence type="ECO:0000256" key="7">
    <source>
        <dbReference type="ARBA" id="ARBA00022786"/>
    </source>
</evidence>
<keyword evidence="8" id="KW-0862">Zinc</keyword>
<dbReference type="Pfam" id="PF11789">
    <property type="entry name" value="zf-Nse"/>
    <property type="match status" value="1"/>
</dbReference>
<proteinExistence type="inferred from homology"/>
<dbReference type="EMBL" id="MU151052">
    <property type="protein sequence ID" value="KAF9454742.1"/>
    <property type="molecule type" value="Genomic_DNA"/>
</dbReference>
<keyword evidence="13" id="KW-1185">Reference proteome</keyword>
<dbReference type="PANTHER" id="PTHR21330">
    <property type="entry name" value="E3 SUMO-PROTEIN LIGASE NSE2"/>
    <property type="match status" value="1"/>
</dbReference>
<evidence type="ECO:0000256" key="9">
    <source>
        <dbReference type="ARBA" id="ARBA00023242"/>
    </source>
</evidence>
<dbReference type="AlphaFoldDB" id="A0A9P5XNH1"/>
<dbReference type="PANTHER" id="PTHR21330:SF1">
    <property type="entry name" value="E3 SUMO-PROTEIN LIGASE NSE2"/>
    <property type="match status" value="1"/>
</dbReference>
<feature type="domain" description="SP-RING-type" evidence="11">
    <location>
        <begin position="238"/>
        <end position="295"/>
    </location>
</feature>
<feature type="region of interest" description="Disordered" evidence="10">
    <location>
        <begin position="1"/>
        <end position="85"/>
    </location>
</feature>
<dbReference type="GO" id="GO:0008270">
    <property type="term" value="F:zinc ion binding"/>
    <property type="evidence" value="ECO:0007669"/>
    <property type="project" value="UniProtKB-KW"/>
</dbReference>
<comment type="similarity">
    <text evidence="3">Belongs to the NSE2 family.</text>
</comment>